<keyword evidence="8 17" id="KW-0067">ATP-binding</keyword>
<dbReference type="Gene3D" id="3.30.470.20">
    <property type="entry name" value="ATP-grasp fold, B domain"/>
    <property type="match status" value="1"/>
</dbReference>
<comment type="cofactor">
    <cofactor evidence="1">
        <name>biotin</name>
        <dbReference type="ChEBI" id="CHEBI:57586"/>
    </cofactor>
</comment>
<keyword evidence="12" id="KW-0443">Lipid metabolism</keyword>
<dbReference type="InterPro" id="IPR011761">
    <property type="entry name" value="ATP-grasp"/>
</dbReference>
<evidence type="ECO:0000259" key="18">
    <source>
        <dbReference type="PROSITE" id="PS50968"/>
    </source>
</evidence>
<evidence type="ECO:0000256" key="7">
    <source>
        <dbReference type="ARBA" id="ARBA00022741"/>
    </source>
</evidence>
<evidence type="ECO:0000256" key="6">
    <source>
        <dbReference type="ARBA" id="ARBA00022723"/>
    </source>
</evidence>
<dbReference type="InterPro" id="IPR011054">
    <property type="entry name" value="Rudment_hybrid_motif"/>
</dbReference>
<dbReference type="GO" id="GO:0004658">
    <property type="term" value="F:propionyl-CoA carboxylase activity"/>
    <property type="evidence" value="ECO:0007669"/>
    <property type="project" value="UniProtKB-EC"/>
</dbReference>
<accession>A0A397VNQ8</accession>
<evidence type="ECO:0000256" key="9">
    <source>
        <dbReference type="ARBA" id="ARBA00022842"/>
    </source>
</evidence>
<reference evidence="21" key="1">
    <citation type="submission" date="2018-06" db="EMBL/GenBank/DDBJ databases">
        <title>Comparative genomics reveals the genomic features of Rhizophagus irregularis, R. cerebriforme, R. diaphanum and Gigaspora rosea, and their symbiotic lifestyle signature.</title>
        <authorList>
            <person name="Morin E."/>
            <person name="San Clemente H."/>
            <person name="Chen E.C.H."/>
            <person name="De La Providencia I."/>
            <person name="Hainaut M."/>
            <person name="Kuo A."/>
            <person name="Kohler A."/>
            <person name="Murat C."/>
            <person name="Tang N."/>
            <person name="Roy S."/>
            <person name="Loubradou J."/>
            <person name="Henrissat B."/>
            <person name="Grigoriev I.V."/>
            <person name="Corradi N."/>
            <person name="Roux C."/>
            <person name="Martin F.M."/>
        </authorList>
    </citation>
    <scope>NUCLEOTIDE SEQUENCE [LARGE SCALE GENOMIC DNA]</scope>
    <source>
        <strain evidence="21">DAOM 194757</strain>
    </source>
</reference>
<dbReference type="GO" id="GO:0046872">
    <property type="term" value="F:metal ion binding"/>
    <property type="evidence" value="ECO:0007669"/>
    <property type="project" value="UniProtKB-KW"/>
</dbReference>
<dbReference type="PROSITE" id="PS00866">
    <property type="entry name" value="CPSASE_1"/>
    <property type="match status" value="1"/>
</dbReference>
<evidence type="ECO:0000256" key="17">
    <source>
        <dbReference type="PROSITE-ProRule" id="PRU00409"/>
    </source>
</evidence>
<dbReference type="PANTHER" id="PTHR18866:SF33">
    <property type="entry name" value="METHYLCROTONOYL-COA CARBOXYLASE SUBUNIT ALPHA, MITOCHONDRIAL-RELATED"/>
    <property type="match status" value="1"/>
</dbReference>
<dbReference type="PANTHER" id="PTHR18866">
    <property type="entry name" value="CARBOXYLASE:PYRUVATE/ACETYL-COA/PROPIONYL-COA CARBOXYLASE"/>
    <property type="match status" value="1"/>
</dbReference>
<keyword evidence="5" id="KW-0436">Ligase</keyword>
<feature type="domain" description="ATP-grasp" evidence="19">
    <location>
        <begin position="183"/>
        <end position="380"/>
    </location>
</feature>
<evidence type="ECO:0000256" key="1">
    <source>
        <dbReference type="ARBA" id="ARBA00001953"/>
    </source>
</evidence>
<keyword evidence="7 17" id="KW-0547">Nucleotide-binding</keyword>
<dbReference type="PROSITE" id="PS50975">
    <property type="entry name" value="ATP_GRASP"/>
    <property type="match status" value="1"/>
</dbReference>
<keyword evidence="11" id="KW-0442">Lipid degradation</keyword>
<evidence type="ECO:0000256" key="16">
    <source>
        <dbReference type="ARBA" id="ARBA00049495"/>
    </source>
</evidence>
<dbReference type="InterPro" id="IPR005481">
    <property type="entry name" value="BC-like_N"/>
</dbReference>
<dbReference type="GO" id="GO:0005759">
    <property type="term" value="C:mitochondrial matrix"/>
    <property type="evidence" value="ECO:0007669"/>
    <property type="project" value="UniProtKB-SubCell"/>
</dbReference>
<dbReference type="Proteomes" id="UP000266673">
    <property type="component" value="Unassembled WGS sequence"/>
</dbReference>
<dbReference type="UniPathway" id="UPA00945">
    <property type="reaction ID" value="UER00908"/>
</dbReference>
<evidence type="ECO:0000256" key="12">
    <source>
        <dbReference type="ARBA" id="ARBA00023098"/>
    </source>
</evidence>
<comment type="subcellular location">
    <subcellularLocation>
        <location evidence="2">Mitochondrion matrix</location>
    </subcellularLocation>
</comment>
<dbReference type="SUPFAM" id="SSF56059">
    <property type="entry name" value="Glutathione synthetase ATP-binding domain-like"/>
    <property type="match status" value="1"/>
</dbReference>
<evidence type="ECO:0000256" key="2">
    <source>
        <dbReference type="ARBA" id="ARBA00004305"/>
    </source>
</evidence>
<evidence type="ECO:0000256" key="8">
    <source>
        <dbReference type="ARBA" id="ARBA00022840"/>
    </source>
</evidence>
<dbReference type="Gene3D" id="2.40.50.100">
    <property type="match status" value="1"/>
</dbReference>
<dbReference type="Gene3D" id="3.30.700.30">
    <property type="match status" value="1"/>
</dbReference>
<dbReference type="PROSITE" id="PS00867">
    <property type="entry name" value="CPSASE_2"/>
    <property type="match status" value="1"/>
</dbReference>
<proteinExistence type="predicted"/>
<evidence type="ECO:0000256" key="15">
    <source>
        <dbReference type="ARBA" id="ARBA00023267"/>
    </source>
</evidence>
<keyword evidence="22" id="KW-1185">Reference proteome</keyword>
<dbReference type="FunFam" id="3.40.50.20:FF:000010">
    <property type="entry name" value="Propionyl-CoA carboxylase subunit alpha"/>
    <property type="match status" value="1"/>
</dbReference>
<dbReference type="InterPro" id="IPR016185">
    <property type="entry name" value="PreATP-grasp_dom_sf"/>
</dbReference>
<keyword evidence="13" id="KW-0496">Mitochondrion</keyword>
<dbReference type="PROSITE" id="PS00188">
    <property type="entry name" value="BIOTIN"/>
    <property type="match status" value="1"/>
</dbReference>
<evidence type="ECO:0000256" key="3">
    <source>
        <dbReference type="ARBA" id="ARBA00005060"/>
    </source>
</evidence>
<evidence type="ECO:0000256" key="10">
    <source>
        <dbReference type="ARBA" id="ARBA00022946"/>
    </source>
</evidence>
<dbReference type="SUPFAM" id="SSF51230">
    <property type="entry name" value="Single hybrid motif"/>
    <property type="match status" value="1"/>
</dbReference>
<dbReference type="InterPro" id="IPR041265">
    <property type="entry name" value="PCC_BT"/>
</dbReference>
<dbReference type="PROSITE" id="PS50968">
    <property type="entry name" value="BIOTINYL_LIPOYL"/>
    <property type="match status" value="1"/>
</dbReference>
<protein>
    <recommendedName>
        <fullName evidence="4">propionyl-CoA carboxylase</fullName>
        <ecNumber evidence="4">6.4.1.3</ecNumber>
    </recommendedName>
</protein>
<dbReference type="OrthoDB" id="196847at2759"/>
<evidence type="ECO:0000256" key="4">
    <source>
        <dbReference type="ARBA" id="ARBA00013050"/>
    </source>
</evidence>
<comment type="caution">
    <text evidence="21">The sequence shown here is derived from an EMBL/GenBank/DDBJ whole genome shotgun (WGS) entry which is preliminary data.</text>
</comment>
<keyword evidence="14" id="KW-0464">Manganese</keyword>
<evidence type="ECO:0000313" key="21">
    <source>
        <dbReference type="EMBL" id="RIB21533.1"/>
    </source>
</evidence>
<dbReference type="InterPro" id="IPR001882">
    <property type="entry name" value="Biotin_BS"/>
</dbReference>
<dbReference type="SUPFAM" id="SSF52440">
    <property type="entry name" value="PreATP-grasp domain"/>
    <property type="match status" value="1"/>
</dbReference>
<evidence type="ECO:0000256" key="13">
    <source>
        <dbReference type="ARBA" id="ARBA00023128"/>
    </source>
</evidence>
<evidence type="ECO:0000256" key="11">
    <source>
        <dbReference type="ARBA" id="ARBA00022963"/>
    </source>
</evidence>
<name>A0A397VNQ8_9GLOM</name>
<evidence type="ECO:0000313" key="22">
    <source>
        <dbReference type="Proteomes" id="UP000266673"/>
    </source>
</evidence>
<dbReference type="CDD" id="cd06850">
    <property type="entry name" value="biotinyl_domain"/>
    <property type="match status" value="1"/>
</dbReference>
<feature type="domain" description="Biotin carboxylation" evidence="20">
    <location>
        <begin position="64"/>
        <end position="512"/>
    </location>
</feature>
<dbReference type="InterPro" id="IPR050856">
    <property type="entry name" value="Biotin_carboxylase_complex"/>
</dbReference>
<dbReference type="FunFam" id="2.40.50.100:FF:000003">
    <property type="entry name" value="Acetyl-CoA carboxylase biotin carboxyl carrier protein"/>
    <property type="match status" value="1"/>
</dbReference>
<dbReference type="Pfam" id="PF00364">
    <property type="entry name" value="Biotin_lipoyl"/>
    <property type="match status" value="1"/>
</dbReference>
<keyword evidence="9" id="KW-0460">Magnesium</keyword>
<dbReference type="STRING" id="44941.A0A397VNQ8"/>
<sequence length="750" mass="83865">MNILTTRTRVVGTRFSANSVIINQKNFAFYRPSIILPARYFHSSLTTYYANIQGPPQSVDYGKTFDKILIANRGEIAVRVIRTAKKMGIKTVAVYSDADARSLHVEMADEAVNIGPPPSNQSYLNIPNILQAIKSTGAQAVHPGYGFLSENSHFVKALNEAGVEFIGPGESAMADLGDKIQSKIIAKQSGVNTIPGFDGVVKDSSHALQIARSIGYPIMLKASAGGGGKGMRIAWDDQEVLDGFKLASQESLSSFGDNRLLIERYIDNPRHIEIQVIADKFGNVLYFPERECSIQRRNQKVIEEAPSIFLDQLTRKAMGEQAASLARHVGYVSAGTVEFLVDPQRNFYFLEMNTRLQVEHPITEYITGVDLVELMIRIAANQKLPMTQEDIKFHGWAFESRVYAEDPEKYLPSIGRLSKYIEPQSLTDKHEVRCDSGIVEGSEISIYYDPLICKLSTYGETRDDAINTMLKALDSYVIKGVTHNIPLLHEVISNQRFRSGNISTKFLAEEYPGGFKGHVVKDESLHELISISAFVHAKRDLRNWSWIDGNGTSFRDNLNKNAPNKWDLWISFNNNKDIEPINVKVEKTGVNEEFEIIMPNFPRTIISAKWPLETPLINAHLRIDNQENRTLIAQYIDPLPIGFRLQYVGTKFDITVHNQRQHELSQYMIEKPKQDLSKVILSPMPGSVVSLAVQAGDLVAEGTEIAVVEAMKMQNVLRASRASKVKKVNVKPGDAVAADEILVELEDVKQ</sequence>
<dbReference type="Pfam" id="PF18140">
    <property type="entry name" value="PCC_BT"/>
    <property type="match status" value="1"/>
</dbReference>
<dbReference type="EMBL" id="QKWP01000355">
    <property type="protein sequence ID" value="RIB21533.1"/>
    <property type="molecule type" value="Genomic_DNA"/>
</dbReference>
<keyword evidence="10" id="KW-0809">Transit peptide</keyword>
<organism evidence="21 22">
    <name type="scientific">Gigaspora rosea</name>
    <dbReference type="NCBI Taxonomy" id="44941"/>
    <lineage>
        <taxon>Eukaryota</taxon>
        <taxon>Fungi</taxon>
        <taxon>Fungi incertae sedis</taxon>
        <taxon>Mucoromycota</taxon>
        <taxon>Glomeromycotina</taxon>
        <taxon>Glomeromycetes</taxon>
        <taxon>Diversisporales</taxon>
        <taxon>Gigasporaceae</taxon>
        <taxon>Gigaspora</taxon>
    </lineage>
</organism>
<evidence type="ECO:0000256" key="14">
    <source>
        <dbReference type="ARBA" id="ARBA00023211"/>
    </source>
</evidence>
<dbReference type="AlphaFoldDB" id="A0A397VNQ8"/>
<dbReference type="EC" id="6.4.1.3" evidence="4"/>
<comment type="pathway">
    <text evidence="3">Metabolic intermediate metabolism; propanoyl-CoA degradation; succinyl-CoA from propanoyl-CoA: step 1/3.</text>
</comment>
<keyword evidence="15" id="KW-0092">Biotin</keyword>
<dbReference type="Pfam" id="PF02785">
    <property type="entry name" value="Biotin_carb_C"/>
    <property type="match status" value="1"/>
</dbReference>
<dbReference type="Pfam" id="PF02786">
    <property type="entry name" value="CPSase_L_D2"/>
    <property type="match status" value="1"/>
</dbReference>
<dbReference type="PROSITE" id="PS50979">
    <property type="entry name" value="BC"/>
    <property type="match status" value="1"/>
</dbReference>
<dbReference type="InterPro" id="IPR011764">
    <property type="entry name" value="Biotin_carboxylation_dom"/>
</dbReference>
<dbReference type="GO" id="GO:0005524">
    <property type="term" value="F:ATP binding"/>
    <property type="evidence" value="ECO:0007669"/>
    <property type="project" value="UniProtKB-UniRule"/>
</dbReference>
<dbReference type="SUPFAM" id="SSF51246">
    <property type="entry name" value="Rudiment single hybrid motif"/>
    <property type="match status" value="1"/>
</dbReference>
<dbReference type="FunFam" id="3.30.1490.20:FF:000003">
    <property type="entry name" value="acetyl-CoA carboxylase isoform X1"/>
    <property type="match status" value="1"/>
</dbReference>
<dbReference type="NCBIfam" id="NF006367">
    <property type="entry name" value="PRK08591.1"/>
    <property type="match status" value="1"/>
</dbReference>
<dbReference type="InterPro" id="IPR000089">
    <property type="entry name" value="Biotin_lipoyl"/>
</dbReference>
<comment type="catalytic activity">
    <reaction evidence="16">
        <text>propanoyl-CoA + hydrogencarbonate + ATP = (S)-methylmalonyl-CoA + ADP + phosphate + H(+)</text>
        <dbReference type="Rhea" id="RHEA:23720"/>
        <dbReference type="ChEBI" id="CHEBI:15378"/>
        <dbReference type="ChEBI" id="CHEBI:17544"/>
        <dbReference type="ChEBI" id="CHEBI:30616"/>
        <dbReference type="ChEBI" id="CHEBI:43474"/>
        <dbReference type="ChEBI" id="CHEBI:57327"/>
        <dbReference type="ChEBI" id="CHEBI:57392"/>
        <dbReference type="ChEBI" id="CHEBI:456216"/>
        <dbReference type="EC" id="6.4.1.3"/>
    </reaction>
    <physiologicalReaction direction="left-to-right" evidence="16">
        <dbReference type="Rhea" id="RHEA:23721"/>
    </physiologicalReaction>
</comment>
<dbReference type="FunFam" id="3.30.470.20:FF:000028">
    <property type="entry name" value="Methylcrotonoyl-CoA carboxylase subunit alpha, mitochondrial"/>
    <property type="match status" value="1"/>
</dbReference>
<dbReference type="Pfam" id="PF00289">
    <property type="entry name" value="Biotin_carb_N"/>
    <property type="match status" value="1"/>
</dbReference>
<evidence type="ECO:0000256" key="5">
    <source>
        <dbReference type="ARBA" id="ARBA00022598"/>
    </source>
</evidence>
<dbReference type="InterPro" id="IPR011053">
    <property type="entry name" value="Single_hybrid_motif"/>
</dbReference>
<dbReference type="SMART" id="SM00878">
    <property type="entry name" value="Biotin_carb_C"/>
    <property type="match status" value="1"/>
</dbReference>
<keyword evidence="6" id="KW-0479">Metal-binding</keyword>
<dbReference type="InterPro" id="IPR005482">
    <property type="entry name" value="Biotin_COase_C"/>
</dbReference>
<dbReference type="InterPro" id="IPR005479">
    <property type="entry name" value="CPAse_ATP-bd"/>
</dbReference>
<evidence type="ECO:0000259" key="20">
    <source>
        <dbReference type="PROSITE" id="PS50979"/>
    </source>
</evidence>
<evidence type="ECO:0000259" key="19">
    <source>
        <dbReference type="PROSITE" id="PS50975"/>
    </source>
</evidence>
<feature type="domain" description="Lipoyl-binding" evidence="18">
    <location>
        <begin position="671"/>
        <end position="746"/>
    </location>
</feature>
<dbReference type="GO" id="GO:0016042">
    <property type="term" value="P:lipid catabolic process"/>
    <property type="evidence" value="ECO:0007669"/>
    <property type="project" value="UniProtKB-KW"/>
</dbReference>
<gene>
    <name evidence="21" type="ORF">C2G38_2014806</name>
</gene>